<accession>A0A4Q9V219</accession>
<comment type="caution">
    <text evidence="3">The sequence shown here is derived from an EMBL/GenBank/DDBJ whole genome shotgun (WGS) entry which is preliminary data.</text>
</comment>
<keyword evidence="3" id="KW-0808">Transferase</keyword>
<feature type="domain" description="Polysaccharide pyruvyl transferase" evidence="2">
    <location>
        <begin position="14"/>
        <end position="305"/>
    </location>
</feature>
<dbReference type="EMBL" id="SJDT01000001">
    <property type="protein sequence ID" value="TBW23640.1"/>
    <property type="molecule type" value="Genomic_DNA"/>
</dbReference>
<dbReference type="Gene3D" id="3.40.50.2000">
    <property type="entry name" value="Glycogen Phosphorylase B"/>
    <property type="match status" value="1"/>
</dbReference>
<dbReference type="PANTHER" id="PTHR36836">
    <property type="entry name" value="COLANIC ACID BIOSYNTHESIS PROTEIN WCAK"/>
    <property type="match status" value="1"/>
</dbReference>
<name>A0A4Q9V219_9ACTO</name>
<evidence type="ECO:0000313" key="4">
    <source>
        <dbReference type="Proteomes" id="UP000293036"/>
    </source>
</evidence>
<dbReference type="PANTHER" id="PTHR36836:SF1">
    <property type="entry name" value="COLANIC ACID BIOSYNTHESIS PROTEIN WCAK"/>
    <property type="match status" value="1"/>
</dbReference>
<reference evidence="3 4" key="1">
    <citation type="submission" date="2019-02" db="EMBL/GenBank/DDBJ databases">
        <title>Arcanobacterium bovis sp. nov., isolated from the milk of a cow with mastitis.</title>
        <authorList>
            <person name="Sammra O."/>
            <person name="Foster G."/>
            <person name="Hassan A."/>
            <person name="Alssahen M."/>
            <person name="Laemmler C."/>
            <person name="Borowiak M."/>
            <person name="Malorny B."/>
            <person name="Abdulmawjood A."/>
        </authorList>
    </citation>
    <scope>NUCLEOTIDE SEQUENCE [LARGE SCALE GENOMIC DNA]</scope>
    <source>
        <strain evidence="3 4">C605018/01/1</strain>
    </source>
</reference>
<proteinExistence type="predicted"/>
<dbReference type="InterPro" id="IPR007345">
    <property type="entry name" value="Polysacch_pyruvyl_Trfase"/>
</dbReference>
<organism evidence="3 4">
    <name type="scientific">Arcanobacterium bovis</name>
    <dbReference type="NCBI Taxonomy" id="2529275"/>
    <lineage>
        <taxon>Bacteria</taxon>
        <taxon>Bacillati</taxon>
        <taxon>Actinomycetota</taxon>
        <taxon>Actinomycetes</taxon>
        <taxon>Actinomycetales</taxon>
        <taxon>Actinomycetaceae</taxon>
        <taxon>Arcanobacterium</taxon>
    </lineage>
</organism>
<dbReference type="SUPFAM" id="SSF53756">
    <property type="entry name" value="UDP-Glycosyltransferase/glycogen phosphorylase"/>
    <property type="match status" value="1"/>
</dbReference>
<dbReference type="RefSeq" id="WP_131279019.1">
    <property type="nucleotide sequence ID" value="NZ_JBHSLR010000009.1"/>
</dbReference>
<evidence type="ECO:0000259" key="2">
    <source>
        <dbReference type="Pfam" id="PF04230"/>
    </source>
</evidence>
<evidence type="ECO:0000256" key="1">
    <source>
        <dbReference type="SAM" id="Coils"/>
    </source>
</evidence>
<dbReference type="Pfam" id="PF04230">
    <property type="entry name" value="PS_pyruv_trans"/>
    <property type="match status" value="1"/>
</dbReference>
<keyword evidence="1" id="KW-0175">Coiled coil</keyword>
<protein>
    <submittedName>
        <fullName evidence="3">Polysaccharide pyruvyl transferase family protein</fullName>
    </submittedName>
</protein>
<dbReference type="OrthoDB" id="3240130at2"/>
<dbReference type="GO" id="GO:0016740">
    <property type="term" value="F:transferase activity"/>
    <property type="evidence" value="ECO:0007669"/>
    <property type="project" value="UniProtKB-KW"/>
</dbReference>
<dbReference type="Proteomes" id="UP000293036">
    <property type="component" value="Unassembled WGS sequence"/>
</dbReference>
<feature type="coiled-coil region" evidence="1">
    <location>
        <begin position="392"/>
        <end position="436"/>
    </location>
</feature>
<dbReference type="AlphaFoldDB" id="A0A4Q9V219"/>
<sequence>MSRIALCGAFDIPNFGDHLYPPVLRKMLQRRGLADEIVLFSPFDATEAFTDGSRVYSLSNLEKMHNEDPFSAIIVGGGEIIHWRKYGQRLAFGDTDFVDYPMHEIWVIPALMKMKYGIPVLWNAPGIPYDFDDDRDHANRIFNTVDYISVRNDFSKQVLITRGVNAEAISVVPDTAFAIPTIFPKQDLDAFRKRSFPNLDRYVVFHCNRFIPEDSIDGVVSLLRSLHDDAYTVVLLPLAYTHGDDEILKKLASHLDFDTFIPANVLSLTEIISILAGCSLYIGTSLHGSVVASSYEKPVVAFDYHQNVKTRDLFTSLGLERFYADNINDVHTAVQEALSHSKPVDIQTLISQLNLHFDSLHGAITTDTHSQNIGIQESADIIYQAFFDAERAKNLQELIDTTTQTNKELADLNDQLNAAREQLTDENLRLNELAEYQKYISEYWEMRHNEVGLVVYDLNRQLAEYHHNVRHPIPATARHIMRRLRSLRRHN</sequence>
<evidence type="ECO:0000313" key="3">
    <source>
        <dbReference type="EMBL" id="TBW23640.1"/>
    </source>
</evidence>
<gene>
    <name evidence="3" type="ORF">EZJ44_00405</name>
</gene>
<keyword evidence="4" id="KW-1185">Reference proteome</keyword>